<name>A0A183G9N5_HELPZ</name>
<keyword evidence="2" id="KW-1185">Reference proteome</keyword>
<organism evidence="2 3">
    <name type="scientific">Heligmosomoides polygyrus</name>
    <name type="common">Parasitic roundworm</name>
    <dbReference type="NCBI Taxonomy" id="6339"/>
    <lineage>
        <taxon>Eukaryota</taxon>
        <taxon>Metazoa</taxon>
        <taxon>Ecdysozoa</taxon>
        <taxon>Nematoda</taxon>
        <taxon>Chromadorea</taxon>
        <taxon>Rhabditida</taxon>
        <taxon>Rhabditina</taxon>
        <taxon>Rhabditomorpha</taxon>
        <taxon>Strongyloidea</taxon>
        <taxon>Heligmosomidae</taxon>
        <taxon>Heligmosomoides</taxon>
    </lineage>
</organism>
<accession>A0A183G9N5</accession>
<dbReference type="EMBL" id="UZAH01030835">
    <property type="protein sequence ID" value="VDP12460.1"/>
    <property type="molecule type" value="Genomic_DNA"/>
</dbReference>
<evidence type="ECO:0000313" key="2">
    <source>
        <dbReference type="Proteomes" id="UP000050761"/>
    </source>
</evidence>
<dbReference type="Proteomes" id="UP000050761">
    <property type="component" value="Unassembled WGS sequence"/>
</dbReference>
<dbReference type="OrthoDB" id="16290at2759"/>
<evidence type="ECO:0000313" key="3">
    <source>
        <dbReference type="WBParaSite" id="HPBE_0001866201-mRNA-1"/>
    </source>
</evidence>
<evidence type="ECO:0000313" key="1">
    <source>
        <dbReference type="EMBL" id="VDP12460.1"/>
    </source>
</evidence>
<accession>A0A3P8B5G6</accession>
<protein>
    <submittedName>
        <fullName evidence="3">Mitochondrial protein M19</fullName>
    </submittedName>
</protein>
<gene>
    <name evidence="1" type="ORF">HPBE_LOCUS18661</name>
</gene>
<proteinExistence type="predicted"/>
<dbReference type="AlphaFoldDB" id="A0A183G9N5"/>
<sequence length="139" mass="15773">MSKYLYKQYVRLVAKWPKDEFKSPPRDLAVFLSGEVERHFKTDSSGLDIGLCERRYRVETQKCISAVVSNPDPRMTQRHYPLNSDPLAGSSIAGVLETHELEANTDENRRHFGLGREGLLKRLWKAVFPPSPAKDNASG</sequence>
<reference evidence="1 2" key="1">
    <citation type="submission" date="2018-11" db="EMBL/GenBank/DDBJ databases">
        <authorList>
            <consortium name="Pathogen Informatics"/>
        </authorList>
    </citation>
    <scope>NUCLEOTIDE SEQUENCE [LARGE SCALE GENOMIC DNA]</scope>
</reference>
<reference evidence="3" key="2">
    <citation type="submission" date="2019-09" db="UniProtKB">
        <authorList>
            <consortium name="WormBaseParasite"/>
        </authorList>
    </citation>
    <scope>IDENTIFICATION</scope>
</reference>
<dbReference type="WBParaSite" id="HPBE_0001866201-mRNA-1">
    <property type="protein sequence ID" value="HPBE_0001866201-mRNA-1"/>
    <property type="gene ID" value="HPBE_0001866201"/>
</dbReference>